<organism evidence="1 2">
    <name type="scientific">Streptomyces flavotricini</name>
    <dbReference type="NCBI Taxonomy" id="66888"/>
    <lineage>
        <taxon>Bacteria</taxon>
        <taxon>Bacillati</taxon>
        <taxon>Actinomycetota</taxon>
        <taxon>Actinomycetes</taxon>
        <taxon>Kitasatosporales</taxon>
        <taxon>Streptomycetaceae</taxon>
        <taxon>Streptomyces</taxon>
    </lineage>
</organism>
<dbReference type="SUPFAM" id="SSF52540">
    <property type="entry name" value="P-loop containing nucleoside triphosphate hydrolases"/>
    <property type="match status" value="1"/>
</dbReference>
<evidence type="ECO:0000313" key="2">
    <source>
        <dbReference type="Proteomes" id="UP001520654"/>
    </source>
</evidence>
<name>A0ABS8E1I0_9ACTN</name>
<dbReference type="RefSeq" id="WP_229335384.1">
    <property type="nucleotide sequence ID" value="NZ_JAINUL010000001.1"/>
</dbReference>
<reference evidence="1 2" key="1">
    <citation type="submission" date="2021-08" db="EMBL/GenBank/DDBJ databases">
        <title>Genomic Architecture of Streptomyces flavotricini NGL1 and Streptomyces erythrochromogenes HMS4 With Differential Plant Beneficial attributes and laccase production capabilities.</title>
        <authorList>
            <person name="Salwan R."/>
            <person name="Kaur R."/>
            <person name="Sharma V."/>
        </authorList>
    </citation>
    <scope>NUCLEOTIDE SEQUENCE [LARGE SCALE GENOMIC DNA]</scope>
    <source>
        <strain evidence="1 2">NGL1</strain>
    </source>
</reference>
<protein>
    <submittedName>
        <fullName evidence="1">DNA helicase</fullName>
    </submittedName>
</protein>
<comment type="caution">
    <text evidence="1">The sequence shown here is derived from an EMBL/GenBank/DDBJ whole genome shotgun (WGS) entry which is preliminary data.</text>
</comment>
<proteinExistence type="predicted"/>
<accession>A0ABS8E1I0</accession>
<evidence type="ECO:0000313" key="1">
    <source>
        <dbReference type="EMBL" id="MCC0094800.1"/>
    </source>
</evidence>
<dbReference type="Gene3D" id="3.40.50.300">
    <property type="entry name" value="P-loop containing nucleotide triphosphate hydrolases"/>
    <property type="match status" value="2"/>
</dbReference>
<dbReference type="Proteomes" id="UP001520654">
    <property type="component" value="Unassembled WGS sequence"/>
</dbReference>
<keyword evidence="2" id="KW-1185">Reference proteome</keyword>
<keyword evidence="1" id="KW-0347">Helicase</keyword>
<keyword evidence="1" id="KW-0067">ATP-binding</keyword>
<gene>
    <name evidence="1" type="ORF">K7B10_08380</name>
</gene>
<dbReference type="InterPro" id="IPR027417">
    <property type="entry name" value="P-loop_NTPase"/>
</dbReference>
<dbReference type="GO" id="GO:0004386">
    <property type="term" value="F:helicase activity"/>
    <property type="evidence" value="ECO:0007669"/>
    <property type="project" value="UniProtKB-KW"/>
</dbReference>
<dbReference type="EMBL" id="JAINUL010000001">
    <property type="protein sequence ID" value="MCC0094800.1"/>
    <property type="molecule type" value="Genomic_DNA"/>
</dbReference>
<keyword evidence="1" id="KW-0378">Hydrolase</keyword>
<keyword evidence="1" id="KW-0547">Nucleotide-binding</keyword>
<sequence>MTLTYLDLTPTQRALLDGLPFDGNHVIDGPPGSGKSVLAAQRAVMLALTGTPAVLLTRSNLLRQSLAPMVSALCSSSAAVTVATAHSWLARWYGPDAPRSDDGWYDWPAFYERAALAEPGGPLTLVVDEGQDLPPAFYRLCRILEARTTVFADECQRLTESSSTLVEIAQSLGKCSPHVLDANYRNTRQTAELGARFHLGPRPPALPEREGPVPRLHSLSHQGAVADLVIGLAERRPGRSIGVVVHSTQSQFELLTRLERRAPQLRPQMYTAQATAGRYRTLDLSRPGIVIVHRASAKGLQFDTVVVPDTETDAGTDPTSAELRMAYYVLSTRAFHDLHFGHAGEREPGHLKDIPHAVLARG</sequence>